<dbReference type="Pfam" id="PF03221">
    <property type="entry name" value="HTH_Tnp_Tc5"/>
    <property type="match status" value="1"/>
</dbReference>
<evidence type="ECO:0000256" key="17">
    <source>
        <dbReference type="ARBA" id="ARBA00023172"/>
    </source>
</evidence>
<dbReference type="InterPro" id="IPR041588">
    <property type="entry name" value="Integrase_H2C2"/>
</dbReference>
<dbReference type="PROSITE" id="PS51253">
    <property type="entry name" value="HTH_CENPB"/>
    <property type="match status" value="1"/>
</dbReference>
<dbReference type="GO" id="GO:0005634">
    <property type="term" value="C:nucleus"/>
    <property type="evidence" value="ECO:0007669"/>
    <property type="project" value="UniProtKB-ARBA"/>
</dbReference>
<dbReference type="Gene3D" id="3.10.10.10">
    <property type="entry name" value="HIV Type 1 Reverse Transcriptase, subunit A, domain 1"/>
    <property type="match status" value="1"/>
</dbReference>
<dbReference type="GO" id="GO:0046872">
    <property type="term" value="F:metal ion binding"/>
    <property type="evidence" value="ECO:0007669"/>
    <property type="project" value="UniProtKB-KW"/>
</dbReference>
<dbReference type="Gene3D" id="1.10.340.70">
    <property type="match status" value="1"/>
</dbReference>
<evidence type="ECO:0000256" key="7">
    <source>
        <dbReference type="ARBA" id="ARBA00022723"/>
    </source>
</evidence>
<evidence type="ECO:0000256" key="14">
    <source>
        <dbReference type="ARBA" id="ARBA00022918"/>
    </source>
</evidence>
<evidence type="ECO:0000256" key="5">
    <source>
        <dbReference type="ARBA" id="ARBA00022695"/>
    </source>
</evidence>
<keyword evidence="4" id="KW-0808">Transferase</keyword>
<evidence type="ECO:0000256" key="16">
    <source>
        <dbReference type="ARBA" id="ARBA00023125"/>
    </source>
</evidence>
<dbReference type="CDD" id="cd09274">
    <property type="entry name" value="RNase_HI_RT_Ty3"/>
    <property type="match status" value="1"/>
</dbReference>
<evidence type="ECO:0000256" key="18">
    <source>
        <dbReference type="SAM" id="MobiDB-lite"/>
    </source>
</evidence>
<keyword evidence="14" id="KW-0695">RNA-directed DNA polymerase</keyword>
<evidence type="ECO:0000256" key="12">
    <source>
        <dbReference type="ARBA" id="ARBA00022884"/>
    </source>
</evidence>
<evidence type="ECO:0000256" key="6">
    <source>
        <dbReference type="ARBA" id="ARBA00022722"/>
    </source>
</evidence>
<dbReference type="GO" id="GO:0006310">
    <property type="term" value="P:DNA recombination"/>
    <property type="evidence" value="ECO:0007669"/>
    <property type="project" value="UniProtKB-KW"/>
</dbReference>
<keyword evidence="6" id="KW-0540">Nuclease</keyword>
<dbReference type="InterPro" id="IPR056924">
    <property type="entry name" value="SH3_Tf2-1"/>
</dbReference>
<feature type="domain" description="Integrase catalytic" evidence="21">
    <location>
        <begin position="1907"/>
        <end position="2072"/>
    </location>
</feature>
<feature type="compositionally biased region" description="Pro residues" evidence="18">
    <location>
        <begin position="879"/>
        <end position="893"/>
    </location>
</feature>
<reference evidence="23" key="1">
    <citation type="journal article" date="2018" name="BMC Genomics">
        <title>Comparative genomics of the wheat fungal pathogen Pyrenophora tritici-repentis reveals chromosomal variations and genome plasticity.</title>
        <authorList>
            <person name="Moolhuijzen P."/>
            <person name="See P.T."/>
            <person name="Hane J.K."/>
            <person name="Shi G."/>
            <person name="Liu Z."/>
            <person name="Oliver R.P."/>
            <person name="Moffat C.S."/>
        </authorList>
    </citation>
    <scope>NUCLEOTIDE SEQUENCE [LARGE SCALE GENOMIC DNA]</scope>
    <source>
        <strain evidence="23">M4</strain>
    </source>
</reference>
<comment type="subunit">
    <text evidence="1">Component of the NuA4 histone acetyltransferase complex.</text>
</comment>
<keyword evidence="5" id="KW-0548">Nucleotidyltransferase</keyword>
<evidence type="ECO:0000256" key="10">
    <source>
        <dbReference type="ARBA" id="ARBA00022801"/>
    </source>
</evidence>
<dbReference type="InterPro" id="IPR021109">
    <property type="entry name" value="Peptidase_aspartic_dom_sf"/>
</dbReference>
<dbReference type="SUPFAM" id="SSF56672">
    <property type="entry name" value="DNA/RNA polymerases"/>
    <property type="match status" value="1"/>
</dbReference>
<feature type="compositionally biased region" description="Polar residues" evidence="18">
    <location>
        <begin position="747"/>
        <end position="763"/>
    </location>
</feature>
<dbReference type="InterPro" id="IPR000953">
    <property type="entry name" value="Chromo/chromo_shadow_dom"/>
</dbReference>
<dbReference type="Pfam" id="PF17921">
    <property type="entry name" value="Integrase_H2C2"/>
    <property type="match status" value="1"/>
</dbReference>
<dbReference type="GO" id="GO:0006338">
    <property type="term" value="P:chromatin remodeling"/>
    <property type="evidence" value="ECO:0007669"/>
    <property type="project" value="UniProtKB-ARBA"/>
</dbReference>
<keyword evidence="12" id="KW-0694">RNA-binding</keyword>
<evidence type="ECO:0000259" key="20">
    <source>
        <dbReference type="PROSITE" id="PS50878"/>
    </source>
</evidence>
<dbReference type="FunFam" id="3.30.70.270:FF:000020">
    <property type="entry name" value="Transposon Tf2-6 polyprotein-like Protein"/>
    <property type="match status" value="1"/>
</dbReference>
<dbReference type="InterPro" id="IPR050951">
    <property type="entry name" value="Retrovirus_Pol_polyprotein"/>
</dbReference>
<feature type="region of interest" description="Disordered" evidence="18">
    <location>
        <begin position="852"/>
        <end position="912"/>
    </location>
</feature>
<dbReference type="InterPro" id="IPR041373">
    <property type="entry name" value="RT_RNaseH"/>
</dbReference>
<evidence type="ECO:0000256" key="11">
    <source>
        <dbReference type="ARBA" id="ARBA00022842"/>
    </source>
</evidence>
<dbReference type="Gene3D" id="2.40.50.40">
    <property type="match status" value="1"/>
</dbReference>
<feature type="compositionally biased region" description="Gly residues" evidence="18">
    <location>
        <begin position="764"/>
        <end position="773"/>
    </location>
</feature>
<evidence type="ECO:0000259" key="21">
    <source>
        <dbReference type="PROSITE" id="PS50994"/>
    </source>
</evidence>
<feature type="region of interest" description="Disordered" evidence="18">
    <location>
        <begin position="514"/>
        <end position="589"/>
    </location>
</feature>
<dbReference type="GO" id="GO:0004519">
    <property type="term" value="F:endonuclease activity"/>
    <property type="evidence" value="ECO:0007669"/>
    <property type="project" value="UniProtKB-KW"/>
</dbReference>
<evidence type="ECO:0000256" key="8">
    <source>
        <dbReference type="ARBA" id="ARBA00022750"/>
    </source>
</evidence>
<dbReference type="GO" id="GO:0003964">
    <property type="term" value="F:RNA-directed DNA polymerase activity"/>
    <property type="evidence" value="ECO:0007669"/>
    <property type="project" value="UniProtKB-KW"/>
</dbReference>
<dbReference type="CDD" id="cd00303">
    <property type="entry name" value="retropepsin_like"/>
    <property type="match status" value="1"/>
</dbReference>
<dbReference type="GO" id="GO:0004190">
    <property type="term" value="F:aspartic-type endopeptidase activity"/>
    <property type="evidence" value="ECO:0007669"/>
    <property type="project" value="UniProtKB-KW"/>
</dbReference>
<dbReference type="Pfam" id="PF00078">
    <property type="entry name" value="RVT_1"/>
    <property type="match status" value="1"/>
</dbReference>
<keyword evidence="3" id="KW-0645">Protease</keyword>
<evidence type="ECO:0000259" key="22">
    <source>
        <dbReference type="PROSITE" id="PS51253"/>
    </source>
</evidence>
<dbReference type="GO" id="GO:0003887">
    <property type="term" value="F:DNA-directed DNA polymerase activity"/>
    <property type="evidence" value="ECO:0007669"/>
    <property type="project" value="UniProtKB-KW"/>
</dbReference>
<name>A0A834VPX1_9PLEO</name>
<keyword evidence="15" id="KW-0239">DNA-directed DNA polymerase</keyword>
<protein>
    <recommendedName>
        <fullName evidence="2">RNA-directed DNA polymerase</fullName>
        <ecNumber evidence="2">2.7.7.49</ecNumber>
    </recommendedName>
</protein>
<dbReference type="InterPro" id="IPR036397">
    <property type="entry name" value="RNaseH_sf"/>
</dbReference>
<dbReference type="GO" id="GO:0015074">
    <property type="term" value="P:DNA integration"/>
    <property type="evidence" value="ECO:0007669"/>
    <property type="project" value="UniProtKB-KW"/>
</dbReference>
<feature type="region of interest" description="Disordered" evidence="18">
    <location>
        <begin position="747"/>
        <end position="796"/>
    </location>
</feature>
<organism evidence="23 24">
    <name type="scientific">Pyrenophora tritici-repentis</name>
    <dbReference type="NCBI Taxonomy" id="45151"/>
    <lineage>
        <taxon>Eukaryota</taxon>
        <taxon>Fungi</taxon>
        <taxon>Dikarya</taxon>
        <taxon>Ascomycota</taxon>
        <taxon>Pezizomycotina</taxon>
        <taxon>Dothideomycetes</taxon>
        <taxon>Pleosporomycetidae</taxon>
        <taxon>Pleosporales</taxon>
        <taxon>Pleosporineae</taxon>
        <taxon>Pleosporaceae</taxon>
        <taxon>Pyrenophora</taxon>
    </lineage>
</organism>
<evidence type="ECO:0000256" key="13">
    <source>
        <dbReference type="ARBA" id="ARBA00022908"/>
    </source>
</evidence>
<feature type="compositionally biased region" description="Gly residues" evidence="18">
    <location>
        <begin position="783"/>
        <end position="793"/>
    </location>
</feature>
<evidence type="ECO:0000256" key="4">
    <source>
        <dbReference type="ARBA" id="ARBA00022679"/>
    </source>
</evidence>
<dbReference type="Proteomes" id="UP000245464">
    <property type="component" value="Chromosome 3"/>
</dbReference>
<dbReference type="Gene3D" id="3.30.70.270">
    <property type="match status" value="2"/>
</dbReference>
<keyword evidence="17" id="KW-0233">DNA recombination</keyword>
<dbReference type="CDD" id="cd01647">
    <property type="entry name" value="RT_LTR"/>
    <property type="match status" value="1"/>
</dbReference>
<dbReference type="Pfam" id="PF17917">
    <property type="entry name" value="RT_RNaseH"/>
    <property type="match status" value="1"/>
</dbReference>
<dbReference type="InterPro" id="IPR001584">
    <property type="entry name" value="Integrase_cat-core"/>
</dbReference>
<evidence type="ECO:0000256" key="2">
    <source>
        <dbReference type="ARBA" id="ARBA00012493"/>
    </source>
</evidence>
<feature type="domain" description="Reverse transcriptase" evidence="20">
    <location>
        <begin position="1285"/>
        <end position="1464"/>
    </location>
</feature>
<evidence type="ECO:0000313" key="23">
    <source>
        <dbReference type="EMBL" id="KAF7572541.1"/>
    </source>
</evidence>
<dbReference type="InterPro" id="IPR043128">
    <property type="entry name" value="Rev_trsase/Diguanyl_cyclase"/>
</dbReference>
<dbReference type="EC" id="2.7.7.49" evidence="2"/>
<proteinExistence type="predicted"/>
<evidence type="ECO:0000256" key="9">
    <source>
        <dbReference type="ARBA" id="ARBA00022759"/>
    </source>
</evidence>
<keyword evidence="9" id="KW-0255">Endonuclease</keyword>
<keyword evidence="16" id="KW-0238">DNA-binding</keyword>
<dbReference type="SUPFAM" id="SSF53098">
    <property type="entry name" value="Ribonuclease H-like"/>
    <property type="match status" value="1"/>
</dbReference>
<dbReference type="PROSITE" id="PS50994">
    <property type="entry name" value="INTEGRASE"/>
    <property type="match status" value="1"/>
</dbReference>
<evidence type="ECO:0000256" key="15">
    <source>
        <dbReference type="ARBA" id="ARBA00022932"/>
    </source>
</evidence>
<dbReference type="Gene3D" id="2.40.70.10">
    <property type="entry name" value="Acid Proteases"/>
    <property type="match status" value="1"/>
</dbReference>
<keyword evidence="11" id="KW-0460">Magnesium</keyword>
<dbReference type="InterPro" id="IPR043502">
    <property type="entry name" value="DNA/RNA_pol_sf"/>
</dbReference>
<feature type="compositionally biased region" description="Basic and acidic residues" evidence="18">
    <location>
        <begin position="1676"/>
        <end position="1689"/>
    </location>
</feature>
<dbReference type="GO" id="GO:0006508">
    <property type="term" value="P:proteolysis"/>
    <property type="evidence" value="ECO:0007669"/>
    <property type="project" value="UniProtKB-KW"/>
</dbReference>
<dbReference type="GeneID" id="90955797"/>
<dbReference type="InterPro" id="IPR016197">
    <property type="entry name" value="Chromo-like_dom_sf"/>
</dbReference>
<evidence type="ECO:0000313" key="24">
    <source>
        <dbReference type="Proteomes" id="UP000245464"/>
    </source>
</evidence>
<feature type="region of interest" description="Disordered" evidence="18">
    <location>
        <begin position="2205"/>
        <end position="2224"/>
    </location>
</feature>
<dbReference type="SUPFAM" id="SSF54160">
    <property type="entry name" value="Chromo domain-like"/>
    <property type="match status" value="1"/>
</dbReference>
<feature type="region of interest" description="Disordered" evidence="18">
    <location>
        <begin position="357"/>
        <end position="376"/>
    </location>
</feature>
<dbReference type="KEGG" id="ptrr:90955797"/>
<evidence type="ECO:0000256" key="3">
    <source>
        <dbReference type="ARBA" id="ARBA00022670"/>
    </source>
</evidence>
<dbReference type="RefSeq" id="XP_065963079.1">
    <property type="nucleotide sequence ID" value="XM_066106141.1"/>
</dbReference>
<dbReference type="PROSITE" id="PS50013">
    <property type="entry name" value="CHROMO_2"/>
    <property type="match status" value="1"/>
</dbReference>
<dbReference type="InterPro" id="IPR006600">
    <property type="entry name" value="HTH_CenpB_DNA-bd_dom"/>
</dbReference>
<keyword evidence="7" id="KW-0479">Metal-binding</keyword>
<keyword evidence="10" id="KW-0378">Hydrolase</keyword>
<dbReference type="PROSITE" id="PS50878">
    <property type="entry name" value="RT_POL"/>
    <property type="match status" value="1"/>
</dbReference>
<feature type="domain" description="HTH CENPB-type" evidence="22">
    <location>
        <begin position="11"/>
        <end position="81"/>
    </location>
</feature>
<dbReference type="PANTHER" id="PTHR37984:SF5">
    <property type="entry name" value="PROTEIN NYNRIN-LIKE"/>
    <property type="match status" value="1"/>
</dbReference>
<evidence type="ECO:0000256" key="1">
    <source>
        <dbReference type="ARBA" id="ARBA00011353"/>
    </source>
</evidence>
<feature type="region of interest" description="Disordered" evidence="18">
    <location>
        <begin position="181"/>
        <end position="200"/>
    </location>
</feature>
<accession>A0A834VPX1</accession>
<evidence type="ECO:0000259" key="19">
    <source>
        <dbReference type="PROSITE" id="PS50013"/>
    </source>
</evidence>
<sequence length="2332" mass="262966">MGDREAAIQAAISDIDAGVFLKQEDFLVQWILEEDARAFPPSHARAREMANRILRMNGDHRPVGKHWMAAFLKRNPRVASVVGRKIKAARAEGATLVQIRAFLELFERTLTEHWPNGAPHEKRPVEQVMNPLGARDSPHPEIVELLTEETSRDTRPSTTEHRNPALGVPRFMRETAATMNRSRMDESHENSAPNSLRTKETLERRASGLPRAHGKNNLFDRDVRIPGRYPSLGHTDSVQQPLDISDDSDDELPTTITTRKKGVAFIDHRADLSSPLGIRYPLMSEQRRYSRQSQAEVDTDYFSEAWLSPGPAASLEPLVEHAYERAQFERQPSTSYVIPREDNVTTFDLWENDAQGNPQRKDSLHTTPIGHTNNDQSKALNRLYDQIRDMWRDLGNERKHSDQLGEQLLARDKVIENLHSKDQETQDILEGYKGDVADTQAVLKNCQDQLQSSVATVARLTEELRDARGSAHEDYQQAQNQAENLAARKSAYKDKYRQEHDAHRATLENMKKLQAKLKQATAKVSRPFPPDSSDSEGDDANSPLPALSRQGQRGTQSTKNRYSDDEEYDHRRHPRPKKPEPEAFSGNGTTSADYLKWKMDVTDWFADYPYEFASETKKLSYIRQKTKDKAFGCLQHGYLEPGAEFAHSNEAWSILDSVYKSLNTSIEAQSWYESLNSTMKPTESMGEYIARFNVGTSALRWPDTLKIQFMRNRLPVWWRDMTAMKVLESSLTYLDFCQTLRLLEQSNPQRATTTGNRRGNQSLEGGGGGGAGGNKSTPSNGPRNGGSSSGSGPRGRSDIQVKVLRHLNRCFNCLKKNHTFKATGGYCSKEPVASFDSYPEVQDALEKAIANNGVPVGEPARPKVKGAAASGPPRHEKPPPVQPPAHPLIPPAPSVEDSEEEEELHPNRFVDDSLTLALSPTVEVSSDDESDPDPTLQAIANRVKALKQQSQTGSRITVSAIAAAAIRGDKYQPLVGQQLVFKGIISSHRSSPQHVEIMGDTGCASLFIDSSHARAHKYDLISLSQPATLELADGSLVAGVTHMARVTVTFGTHTEDVLAYVTKLSGVQMILGTPWFQTHEPRVNWKDMSLSFDSEHCLINCIHDHRPCHTQSSRHHKQPLPQVPDPCRKVARHPKAPPPIDVAFISSRVAAAAVCHDQDICITSYDEIGRIAELSDKEWEDTQHLRAAGAKVLPEDYEKFRDKMERPHMTRQEILKRLPKVLHPLYQGFDPKEADELPELRGNLDHKIELKLDDTGQPPKPSFQRLRPMSRDEARAVKLYVDDMIKKGHVERSTSAWAAPLLVVRKPGGGIRICVDYRGLNAHTVKNRNAPPLIRDMLAKLSKSRYFSKVDVIAAFNKIRIKEEHKHLSAFITPYGLYQYTVMPFGMCNSPGTFQAYINDVLHEYLDEFCMAYLDDVIIFSETLDQHEKHLVQVVSRLADAGLPMDILKSDFITTEVKFLGLIITADGIKMDPDKVSAIQDWKLPQSLKDVQAFLGFANFYRRFIRGFSDIAKPLTHLTKGDPKLFKMTKEAERSFLALKVAFCSDVVLAHFDPDLKTIVETDASDYVYAAVLSQVQPDGSVRPVAYLSKKMSPTECNYEIYDKELLAIVRAFEEWRPELAGVPEAVEVLTDHRGLEYFRSKRNLNRRQARWAEFLEEFDFRIQYRPGKQGTKPDSLTRRTGDLPDSVTDDRVQHQCQTILGSNRWGGSYAAVRLAGVCLGDNPCDLGSVLTLMQESGEGASLSTSTMLVGLARFSLKGTHDPYDDIEGADDRPLDDVLLELCLSDPRLRDVKTALASNDRRIPHYLIAEGIRMELADLEASNDGKLFIGNGRLVVPFSEKLRTRIIAHIHNSLPGGHGGRTTTYQQVSQWYYWQGMTNTIARFTNNCLTCKRSKVNRTAKHSLLHPLPVPTQYWDDISIDFITPLPKSTWCGHSYQHIMVVVDRLSKMKKFIAMENLEVPTVVDKFMEYIWKEEGYPRTLVSDRGRQFTSHFWNRLCAQVGTHPKLSTSHHPETDGQTENANADLKQYLRAYVNYLQTDWAQLLPLAEFEANSAISTATGLSPFLATKGRQPRSGLEPAHLLRPLNNHPTIAQQQRNADALAQRIDTTRTFLRQQILWAQDKMKEFADANRYPAPRFDVGDWVMLNARHIKTERPVKSLDHKNIGPYQITRVIDNMAYELDLPPQLKAIFPAFHPWLLQPYEDDALPGQPRPGDAAPPEVHLGNDGVTEYVVSQVLDSRIRRNLVDPHTGERGLLQYKVEWVGDDQSEPWQPYHNLRSCKESVQDFHSRNPGRPGPHATFHDYDDDGQLAIALLQLLDSKYSNKFAPQSEL</sequence>
<gene>
    <name evidence="23" type="ORF">PtrM4_074460</name>
</gene>
<dbReference type="GO" id="GO:0003723">
    <property type="term" value="F:RNA binding"/>
    <property type="evidence" value="ECO:0007669"/>
    <property type="project" value="UniProtKB-KW"/>
</dbReference>
<feature type="region of interest" description="Disordered" evidence="18">
    <location>
        <begin position="1668"/>
        <end position="1689"/>
    </location>
</feature>
<feature type="compositionally biased region" description="Polar residues" evidence="18">
    <location>
        <begin position="365"/>
        <end position="376"/>
    </location>
</feature>
<dbReference type="EMBL" id="NQIK02000003">
    <property type="protein sequence ID" value="KAF7572541.1"/>
    <property type="molecule type" value="Genomic_DNA"/>
</dbReference>
<feature type="compositionally biased region" description="Polar residues" evidence="18">
    <location>
        <begin position="549"/>
        <end position="560"/>
    </location>
</feature>
<feature type="domain" description="Chromo" evidence="19">
    <location>
        <begin position="2231"/>
        <end position="2299"/>
    </location>
</feature>
<dbReference type="Pfam" id="PF24626">
    <property type="entry name" value="SH3_Tf2-1"/>
    <property type="match status" value="1"/>
</dbReference>
<dbReference type="InterPro" id="IPR000477">
    <property type="entry name" value="RT_dom"/>
</dbReference>
<dbReference type="Gene3D" id="3.30.420.10">
    <property type="entry name" value="Ribonuclease H-like superfamily/Ribonuclease H"/>
    <property type="match status" value="1"/>
</dbReference>
<comment type="caution">
    <text evidence="23">The sequence shown here is derived from an EMBL/GenBank/DDBJ whole genome shotgun (WGS) entry which is preliminary data.</text>
</comment>
<dbReference type="GO" id="GO:0003677">
    <property type="term" value="F:DNA binding"/>
    <property type="evidence" value="ECO:0007669"/>
    <property type="project" value="UniProtKB-KW"/>
</dbReference>
<dbReference type="PANTHER" id="PTHR37984">
    <property type="entry name" value="PROTEIN CBG26694"/>
    <property type="match status" value="1"/>
</dbReference>
<dbReference type="InterPro" id="IPR012337">
    <property type="entry name" value="RNaseH-like_sf"/>
</dbReference>
<keyword evidence="13" id="KW-0229">DNA integration</keyword>
<keyword evidence="8" id="KW-0064">Aspartyl protease</keyword>